<feature type="transmembrane region" description="Helical" evidence="1">
    <location>
        <begin position="150"/>
        <end position="172"/>
    </location>
</feature>
<name>A0A1H9XQY5_9MICO</name>
<keyword evidence="1" id="KW-0812">Transmembrane</keyword>
<accession>A0A1H9XQY5</accession>
<gene>
    <name evidence="2" type="ORF">SAMN05216199_0042</name>
</gene>
<dbReference type="InterPro" id="IPR018723">
    <property type="entry name" value="DUF2254_membrane"/>
</dbReference>
<keyword evidence="1" id="KW-0472">Membrane</keyword>
<dbReference type="Pfam" id="PF10011">
    <property type="entry name" value="DUF2254"/>
    <property type="match status" value="1"/>
</dbReference>
<dbReference type="Proteomes" id="UP000199019">
    <property type="component" value="Unassembled WGS sequence"/>
</dbReference>
<keyword evidence="3" id="KW-1185">Reference proteome</keyword>
<sequence>MSKRETGRPLASRGWHNVVLIRRAFREFALVPTLVVLAFVALAVVSIIADEGHVPALHGVRQATGHVIGNKSASTALQAIATGLLTVTSITFSVLLLAAQQTASNLSPVVFDQFVRRRINQVLLGFFVGLCVFAYLVMAAQTSTPPVVGAAIATLLTVVAMVLLLVLIYVTVDQMRPANVLRQIHRQTLKARRLQAPLRCCTLRTPRRTTGVTARYRSDQTGFVTGIDIQSLARALERAPRAEIRLGVTLGQAVTYGDVIATVYDDDEGVARSLAHDIRAGILLDQWRDISRDATTGVAEITNIAWTSGSTSKHSPQVARQGLDILKDLTARRLDEDDADGHDADPPLSVVYPDTYLDQLLDSIYGLLVVAHESHQHLTAAHVLDAYRALLPQAPPDVRHRVLADLARGRVLLDQLPTSAMLDDARAALERTVADLHRRTSVGEEGTREVAGTPL</sequence>
<evidence type="ECO:0000313" key="3">
    <source>
        <dbReference type="Proteomes" id="UP000199019"/>
    </source>
</evidence>
<proteinExistence type="predicted"/>
<keyword evidence="1" id="KW-1133">Transmembrane helix</keyword>
<dbReference type="EMBL" id="FOHB01000010">
    <property type="protein sequence ID" value="SES48113.1"/>
    <property type="molecule type" value="Genomic_DNA"/>
</dbReference>
<feature type="transmembrane region" description="Helical" evidence="1">
    <location>
        <begin position="119"/>
        <end position="138"/>
    </location>
</feature>
<organism evidence="2 3">
    <name type="scientific">Pedococcus cremeus</name>
    <dbReference type="NCBI Taxonomy" id="587636"/>
    <lineage>
        <taxon>Bacteria</taxon>
        <taxon>Bacillati</taxon>
        <taxon>Actinomycetota</taxon>
        <taxon>Actinomycetes</taxon>
        <taxon>Micrococcales</taxon>
        <taxon>Intrasporangiaceae</taxon>
        <taxon>Pedococcus</taxon>
    </lineage>
</organism>
<evidence type="ECO:0000313" key="2">
    <source>
        <dbReference type="EMBL" id="SES48113.1"/>
    </source>
</evidence>
<dbReference type="RefSeq" id="WP_091762378.1">
    <property type="nucleotide sequence ID" value="NZ_FOHB01000010.1"/>
</dbReference>
<evidence type="ECO:0000256" key="1">
    <source>
        <dbReference type="SAM" id="Phobius"/>
    </source>
</evidence>
<reference evidence="3" key="1">
    <citation type="submission" date="2016-10" db="EMBL/GenBank/DDBJ databases">
        <authorList>
            <person name="Varghese N."/>
            <person name="Submissions S."/>
        </authorList>
    </citation>
    <scope>NUCLEOTIDE SEQUENCE [LARGE SCALE GENOMIC DNA]</scope>
    <source>
        <strain evidence="3">CGMCC 1.6963</strain>
    </source>
</reference>
<feature type="transmembrane region" description="Helical" evidence="1">
    <location>
        <begin position="76"/>
        <end position="98"/>
    </location>
</feature>
<dbReference type="STRING" id="587636.SAMN05216199_0042"/>
<dbReference type="OrthoDB" id="4661324at2"/>
<feature type="transmembrane region" description="Helical" evidence="1">
    <location>
        <begin position="28"/>
        <end position="49"/>
    </location>
</feature>
<protein>
    <submittedName>
        <fullName evidence="2">Predicted membrane protein</fullName>
    </submittedName>
</protein>
<dbReference type="AlphaFoldDB" id="A0A1H9XQY5"/>